<gene>
    <name evidence="1" type="ORF">GCM10011492_27410</name>
</gene>
<keyword evidence="2" id="KW-1185">Reference proteome</keyword>
<proteinExistence type="predicted"/>
<reference evidence="1" key="2">
    <citation type="submission" date="2020-09" db="EMBL/GenBank/DDBJ databases">
        <authorList>
            <person name="Sun Q."/>
            <person name="Zhou Y."/>
        </authorList>
    </citation>
    <scope>NUCLEOTIDE SEQUENCE</scope>
    <source>
        <strain evidence="1">CGMCC 1.15085</strain>
    </source>
</reference>
<dbReference type="Proteomes" id="UP000636793">
    <property type="component" value="Unassembled WGS sequence"/>
</dbReference>
<dbReference type="AlphaFoldDB" id="A0A916TAJ8"/>
<evidence type="ECO:0000313" key="2">
    <source>
        <dbReference type="Proteomes" id="UP000636793"/>
    </source>
</evidence>
<sequence length="62" mass="6917">MRGVRPTRTCRSGLGRSGGRIRLPYLDAGYDTVTIANMGPHYRSMIDFYGSVIIPRLKDGED</sequence>
<organism evidence="1 2">
    <name type="scientific">Flexivirga endophytica</name>
    <dbReference type="NCBI Taxonomy" id="1849103"/>
    <lineage>
        <taxon>Bacteria</taxon>
        <taxon>Bacillati</taxon>
        <taxon>Actinomycetota</taxon>
        <taxon>Actinomycetes</taxon>
        <taxon>Micrococcales</taxon>
        <taxon>Dermacoccaceae</taxon>
        <taxon>Flexivirga</taxon>
    </lineage>
</organism>
<evidence type="ECO:0000313" key="1">
    <source>
        <dbReference type="EMBL" id="GGB35259.1"/>
    </source>
</evidence>
<name>A0A916TAJ8_9MICO</name>
<protein>
    <submittedName>
        <fullName evidence="1">Uncharacterized protein</fullName>
    </submittedName>
</protein>
<reference evidence="1" key="1">
    <citation type="journal article" date="2014" name="Int. J. Syst. Evol. Microbiol.">
        <title>Complete genome sequence of Corynebacterium casei LMG S-19264T (=DSM 44701T), isolated from a smear-ripened cheese.</title>
        <authorList>
            <consortium name="US DOE Joint Genome Institute (JGI-PGF)"/>
            <person name="Walter F."/>
            <person name="Albersmeier A."/>
            <person name="Kalinowski J."/>
            <person name="Ruckert C."/>
        </authorList>
    </citation>
    <scope>NUCLEOTIDE SEQUENCE</scope>
    <source>
        <strain evidence="1">CGMCC 1.15085</strain>
    </source>
</reference>
<accession>A0A916TAJ8</accession>
<dbReference type="EMBL" id="BMHI01000004">
    <property type="protein sequence ID" value="GGB35259.1"/>
    <property type="molecule type" value="Genomic_DNA"/>
</dbReference>
<comment type="caution">
    <text evidence="1">The sequence shown here is derived from an EMBL/GenBank/DDBJ whole genome shotgun (WGS) entry which is preliminary data.</text>
</comment>